<name>A0A5J5KXX8_9MICC</name>
<dbReference type="Pfam" id="PF11188">
    <property type="entry name" value="DUF2975"/>
    <property type="match status" value="1"/>
</dbReference>
<dbReference type="EMBL" id="SZWF01000006">
    <property type="protein sequence ID" value="KAA9394504.1"/>
    <property type="molecule type" value="Genomic_DNA"/>
</dbReference>
<dbReference type="OrthoDB" id="3240470at2"/>
<feature type="transmembrane region" description="Helical" evidence="1">
    <location>
        <begin position="117"/>
        <end position="138"/>
    </location>
</feature>
<dbReference type="RefSeq" id="WP_158033527.1">
    <property type="nucleotide sequence ID" value="NZ_ML708615.1"/>
</dbReference>
<dbReference type="InterPro" id="IPR021354">
    <property type="entry name" value="DUF2975"/>
</dbReference>
<organism evidence="2 3">
    <name type="scientific">Kocuria coralli</name>
    <dbReference type="NCBI Taxonomy" id="1461025"/>
    <lineage>
        <taxon>Bacteria</taxon>
        <taxon>Bacillati</taxon>
        <taxon>Actinomycetota</taxon>
        <taxon>Actinomycetes</taxon>
        <taxon>Micrococcales</taxon>
        <taxon>Micrococcaceae</taxon>
        <taxon>Kocuria</taxon>
    </lineage>
</organism>
<feature type="transmembrane region" description="Helical" evidence="1">
    <location>
        <begin position="90"/>
        <end position="111"/>
    </location>
</feature>
<proteinExistence type="predicted"/>
<dbReference type="Proteomes" id="UP000325957">
    <property type="component" value="Unassembled WGS sequence"/>
</dbReference>
<evidence type="ECO:0000256" key="1">
    <source>
        <dbReference type="SAM" id="Phobius"/>
    </source>
</evidence>
<evidence type="ECO:0000313" key="2">
    <source>
        <dbReference type="EMBL" id="KAA9394504.1"/>
    </source>
</evidence>
<dbReference type="AlphaFoldDB" id="A0A5J5KXX8"/>
<gene>
    <name evidence="2" type="ORF">FCK90_06705</name>
</gene>
<sequence>MRNLSIVVLKGVIALSLAGSVFVQVVLLPLTWVDLSQAGVPPWGRVVLVSIAAAVVLTMQVFAICVWRLLTMVREGSVFSRGAFRYVDVIIGAIATAAALVVVLAVVLAPGDLAPGAVGLICGASLVLAGVALLVVVMRQLLVQAVGREVEARALRTELSEVI</sequence>
<keyword evidence="3" id="KW-1185">Reference proteome</keyword>
<comment type="caution">
    <text evidence="2">The sequence shown here is derived from an EMBL/GenBank/DDBJ whole genome shotgun (WGS) entry which is preliminary data.</text>
</comment>
<protein>
    <submittedName>
        <fullName evidence="2">DUF2975 domain-containing protein</fullName>
    </submittedName>
</protein>
<accession>A0A5J5KXX8</accession>
<keyword evidence="1" id="KW-0812">Transmembrane</keyword>
<keyword evidence="1" id="KW-1133">Transmembrane helix</keyword>
<keyword evidence="1" id="KW-0472">Membrane</keyword>
<feature type="transmembrane region" description="Helical" evidence="1">
    <location>
        <begin position="47"/>
        <end position="70"/>
    </location>
</feature>
<reference evidence="2 3" key="1">
    <citation type="submission" date="2019-05" db="EMBL/GenBank/DDBJ databases">
        <title>Kocuria coralli sp. nov., a novel actinobacterium isolated from coral reef seawater.</title>
        <authorList>
            <person name="Li J."/>
        </authorList>
    </citation>
    <scope>NUCLEOTIDE SEQUENCE [LARGE SCALE GENOMIC DNA]</scope>
    <source>
        <strain evidence="2 3">SCSIO 13007</strain>
    </source>
</reference>
<feature type="transmembrane region" description="Helical" evidence="1">
    <location>
        <begin position="7"/>
        <end position="27"/>
    </location>
</feature>
<evidence type="ECO:0000313" key="3">
    <source>
        <dbReference type="Proteomes" id="UP000325957"/>
    </source>
</evidence>